<dbReference type="AlphaFoldDB" id="A0A4S9WZR2"/>
<name>A0A4S9WZR2_AURPU</name>
<feature type="chain" id="PRO_5020524834" description="Apple domain-containing protein" evidence="1">
    <location>
        <begin position="21"/>
        <end position="381"/>
    </location>
</feature>
<reference evidence="3 4" key="1">
    <citation type="submission" date="2018-10" db="EMBL/GenBank/DDBJ databases">
        <title>Fifty Aureobasidium pullulans genomes reveal a recombining polyextremotolerant generalist.</title>
        <authorList>
            <person name="Gostincar C."/>
            <person name="Turk M."/>
            <person name="Zajc J."/>
            <person name="Gunde-Cimerman N."/>
        </authorList>
    </citation>
    <scope>NUCLEOTIDE SEQUENCE [LARGE SCALE GENOMIC DNA]</scope>
    <source>
        <strain evidence="3 4">EXF-3403</strain>
    </source>
</reference>
<dbReference type="Gene3D" id="3.50.4.10">
    <property type="entry name" value="Hepatocyte Growth Factor"/>
    <property type="match status" value="1"/>
</dbReference>
<keyword evidence="1" id="KW-0732">Signal</keyword>
<dbReference type="EMBL" id="QZBT01000311">
    <property type="protein sequence ID" value="THZ71749.1"/>
    <property type="molecule type" value="Genomic_DNA"/>
</dbReference>
<feature type="domain" description="Apple" evidence="2">
    <location>
        <begin position="283"/>
        <end position="359"/>
    </location>
</feature>
<evidence type="ECO:0000256" key="1">
    <source>
        <dbReference type="SAM" id="SignalP"/>
    </source>
</evidence>
<feature type="signal peptide" evidence="1">
    <location>
        <begin position="1"/>
        <end position="20"/>
    </location>
</feature>
<evidence type="ECO:0000313" key="4">
    <source>
        <dbReference type="Proteomes" id="UP000310039"/>
    </source>
</evidence>
<dbReference type="InterPro" id="IPR003609">
    <property type="entry name" value="Pan_app"/>
</dbReference>
<sequence length="381" mass="38741">MKNFSALVALLFASAQAVAGDSTKTLRTCLTKQGTASIAKVPSTTYGLTITKTAVQVITSTPSTTFTPAPTTTTLTSTSTTSTTTTLSQVTDTYTDTITLTNTETDTTTAATTTITETSSTTTTSTSTGISTVPAPSGFTALGDYISGAAKKRSPNGRFDARAATPATKTYFKIANGKVTMSPASYPKAVTCAQLVQIIKTSTKTQTASKTTTITAATPIITSSTTTTTTVTSTISLIDASTTTTETDTSTTTTTITVTPSTTTTTTTTITVLQPTATVFAQCAANNLIGSVNGAGFYDAGADNYATADAPSATDCCNICANTASCEGFAYYGTCYILYASNGGCFPGQSRAVFYAGGGIGPGDGYVIGNGQCGEYSNESS</sequence>
<organism evidence="3 4">
    <name type="scientific">Aureobasidium pullulans</name>
    <name type="common">Black yeast</name>
    <name type="synonym">Pullularia pullulans</name>
    <dbReference type="NCBI Taxonomy" id="5580"/>
    <lineage>
        <taxon>Eukaryota</taxon>
        <taxon>Fungi</taxon>
        <taxon>Dikarya</taxon>
        <taxon>Ascomycota</taxon>
        <taxon>Pezizomycotina</taxon>
        <taxon>Dothideomycetes</taxon>
        <taxon>Dothideomycetidae</taxon>
        <taxon>Dothideales</taxon>
        <taxon>Saccotheciaceae</taxon>
        <taxon>Aureobasidium</taxon>
    </lineage>
</organism>
<accession>A0A4S9WZR2</accession>
<protein>
    <recommendedName>
        <fullName evidence="2">Apple domain-containing protein</fullName>
    </recommendedName>
</protein>
<proteinExistence type="predicted"/>
<dbReference type="Proteomes" id="UP000310039">
    <property type="component" value="Unassembled WGS sequence"/>
</dbReference>
<gene>
    <name evidence="3" type="ORF">D6C84_10167</name>
</gene>
<evidence type="ECO:0000313" key="3">
    <source>
        <dbReference type="EMBL" id="THZ71749.1"/>
    </source>
</evidence>
<dbReference type="PROSITE" id="PS50948">
    <property type="entry name" value="PAN"/>
    <property type="match status" value="1"/>
</dbReference>
<evidence type="ECO:0000259" key="2">
    <source>
        <dbReference type="PROSITE" id="PS50948"/>
    </source>
</evidence>
<comment type="caution">
    <text evidence="3">The sequence shown here is derived from an EMBL/GenBank/DDBJ whole genome shotgun (WGS) entry which is preliminary data.</text>
</comment>